<dbReference type="STRING" id="31234.E3N9N5"/>
<dbReference type="InParanoid" id="E3N9N5"/>
<proteinExistence type="predicted"/>
<name>E3N9N5_CAERE</name>
<dbReference type="Gene3D" id="1.20.5.340">
    <property type="match status" value="1"/>
</dbReference>
<organism evidence="4">
    <name type="scientific">Caenorhabditis remanei</name>
    <name type="common">Caenorhabditis vulgaris</name>
    <dbReference type="NCBI Taxonomy" id="31234"/>
    <lineage>
        <taxon>Eukaryota</taxon>
        <taxon>Metazoa</taxon>
        <taxon>Ecdysozoa</taxon>
        <taxon>Nematoda</taxon>
        <taxon>Chromadorea</taxon>
        <taxon>Rhabditida</taxon>
        <taxon>Rhabditina</taxon>
        <taxon>Rhabditomorpha</taxon>
        <taxon>Rhabditoidea</taxon>
        <taxon>Rhabditidae</taxon>
        <taxon>Peloderinae</taxon>
        <taxon>Caenorhabditis</taxon>
    </lineage>
</organism>
<protein>
    <submittedName>
        <fullName evidence="3">Uncharacterized protein</fullName>
    </submittedName>
</protein>
<dbReference type="EMBL" id="DS268567">
    <property type="protein sequence ID" value="EFO90373.1"/>
    <property type="molecule type" value="Genomic_DNA"/>
</dbReference>
<feature type="coiled-coil region" evidence="1">
    <location>
        <begin position="223"/>
        <end position="460"/>
    </location>
</feature>
<dbReference type="AlphaFoldDB" id="E3N9N5"/>
<feature type="region of interest" description="Disordered" evidence="2">
    <location>
        <begin position="140"/>
        <end position="169"/>
    </location>
</feature>
<accession>E3N9N5</accession>
<sequence>MSHDDFLDTDEYQLMNNMLKVDRGRIRQLEAKVNDHQKELADQEARIKELETKDSKLEGKIEEQQHTISTLQANLEHVMKRLKSLEIEAIEKKEDSETLRLEKLFANFFSDIQICKKEAGLNNPKIGILKKWAELQYSEEKDPELKDSEGKEAELKGAELEDSETSKLENTPDVLEPYRKYLASLICKGRKEAALNNPKIGILEKSAELQDSKAKEDLRVPSAEYQRLQNQSLTRQNSQLNQENQKLAEELKNSQMETTLVTCQLADLKQGFGKKLNEMQNRYDDLNNEVATLESMNLKESFDRKRAEIEVEEFSKELEVVNLKNEDLEAELAELKGKMAEKKEEEESLNLKNRGLEAELTDLKSKLAENKERQKKDQKIMEAELAELKEKLTKKKVSLKHVFEFRAVNQKNQELEAELTELKSKFAEIQEEQISVNLKNDELEAELTDLKTKLVEKDEHIVKYFFGN</sequence>
<evidence type="ECO:0000313" key="4">
    <source>
        <dbReference type="Proteomes" id="UP000008281"/>
    </source>
</evidence>
<reference evidence="3" key="1">
    <citation type="submission" date="2007-07" db="EMBL/GenBank/DDBJ databases">
        <title>PCAP assembly of the Caenorhabditis remanei genome.</title>
        <authorList>
            <consortium name="The Caenorhabditis remanei Sequencing Consortium"/>
            <person name="Wilson R.K."/>
        </authorList>
    </citation>
    <scope>NUCLEOTIDE SEQUENCE [LARGE SCALE GENOMIC DNA]</scope>
    <source>
        <strain evidence="3">PB4641</strain>
    </source>
</reference>
<evidence type="ECO:0000313" key="3">
    <source>
        <dbReference type="EMBL" id="EFO90373.1"/>
    </source>
</evidence>
<evidence type="ECO:0000256" key="2">
    <source>
        <dbReference type="SAM" id="MobiDB-lite"/>
    </source>
</evidence>
<dbReference type="Proteomes" id="UP000008281">
    <property type="component" value="Unassembled WGS sequence"/>
</dbReference>
<feature type="compositionally biased region" description="Basic and acidic residues" evidence="2">
    <location>
        <begin position="140"/>
        <end position="167"/>
    </location>
</feature>
<dbReference type="OMA" id="ANFFSDI"/>
<keyword evidence="1" id="KW-0175">Coiled coil</keyword>
<evidence type="ECO:0000256" key="1">
    <source>
        <dbReference type="SAM" id="Coils"/>
    </source>
</evidence>
<feature type="coiled-coil region" evidence="1">
    <location>
        <begin position="19"/>
        <end position="102"/>
    </location>
</feature>
<keyword evidence="4" id="KW-1185">Reference proteome</keyword>
<dbReference type="HOGENOM" id="CLU_584280_0_0_1"/>
<gene>
    <name evidence="3" type="ORF">CRE_01267</name>
</gene>